<dbReference type="Proteomes" id="UP000017831">
    <property type="component" value="Unassembled WGS sequence"/>
</dbReference>
<feature type="domain" description="CusB-like beta-barrel" evidence="4">
    <location>
        <begin position="194"/>
        <end position="265"/>
    </location>
</feature>
<keyword evidence="2" id="KW-0175">Coiled coil</keyword>
<evidence type="ECO:0000256" key="3">
    <source>
        <dbReference type="SAM" id="SignalP"/>
    </source>
</evidence>
<accession>U6RQ38</accession>
<dbReference type="Pfam" id="PF25989">
    <property type="entry name" value="YknX_C"/>
    <property type="match status" value="1"/>
</dbReference>
<gene>
    <name evidence="6" type="ORF">HMPREF1534_00159</name>
</gene>
<evidence type="ECO:0000313" key="7">
    <source>
        <dbReference type="Proteomes" id="UP000017831"/>
    </source>
</evidence>
<dbReference type="InterPro" id="IPR058792">
    <property type="entry name" value="Beta-barrel_RND_2"/>
</dbReference>
<protein>
    <submittedName>
        <fullName evidence="6">Efflux transporter, RND family, MFP subunit</fullName>
    </submittedName>
</protein>
<reference evidence="6 7" key="1">
    <citation type="submission" date="2013-04" db="EMBL/GenBank/DDBJ databases">
        <title>The Genome Sequence of Bacteroides massiliensis DSM 17679.</title>
        <authorList>
            <consortium name="The Broad Institute Genomics Platform"/>
            <person name="Earl A."/>
            <person name="Ward D."/>
            <person name="Feldgarden M."/>
            <person name="Gevers D."/>
            <person name="Martens E."/>
            <person name="Fenner L."/>
            <person name="Roux V."/>
            <person name="Mallet M.N."/>
            <person name="Raoult D."/>
            <person name="Walker B."/>
            <person name="Young S."/>
            <person name="Zeng Q."/>
            <person name="Gargeya S."/>
            <person name="Fitzgerald M."/>
            <person name="Haas B."/>
            <person name="Abouelleil A."/>
            <person name="Allen A.W."/>
            <person name="Alvarado L."/>
            <person name="Arachchi H.M."/>
            <person name="Berlin A.M."/>
            <person name="Chapman S.B."/>
            <person name="Gainer-Dewar J."/>
            <person name="Goldberg J."/>
            <person name="Griggs A."/>
            <person name="Gujja S."/>
            <person name="Hansen M."/>
            <person name="Howarth C."/>
            <person name="Imamovic A."/>
            <person name="Ireland A."/>
            <person name="Larimer J."/>
            <person name="McCowan C."/>
            <person name="Murphy C."/>
            <person name="Pearson M."/>
            <person name="Poon T.W."/>
            <person name="Priest M."/>
            <person name="Roberts A."/>
            <person name="Saif S."/>
            <person name="Shea T."/>
            <person name="Sisk P."/>
            <person name="Sykes S."/>
            <person name="Wortman J."/>
            <person name="Nusbaum C."/>
            <person name="Birren B."/>
        </authorList>
    </citation>
    <scope>NUCLEOTIDE SEQUENCE [LARGE SCALE GENOMIC DNA]</scope>
    <source>
        <strain evidence="7">B84634 / Timone 84634 / DSM 17679 / JCM 13223</strain>
    </source>
</reference>
<dbReference type="RefSeq" id="WP_005935782.1">
    <property type="nucleotide sequence ID" value="NZ_KB890323.1"/>
</dbReference>
<keyword evidence="7" id="KW-1185">Reference proteome</keyword>
<dbReference type="GO" id="GO:1990281">
    <property type="term" value="C:efflux pump complex"/>
    <property type="evidence" value="ECO:0007669"/>
    <property type="project" value="TreeGrafter"/>
</dbReference>
<evidence type="ECO:0000256" key="1">
    <source>
        <dbReference type="ARBA" id="ARBA00009477"/>
    </source>
</evidence>
<dbReference type="PATRIC" id="fig|1121098.3.peg.161"/>
<dbReference type="GeneID" id="60063758"/>
<dbReference type="AlphaFoldDB" id="U6RQ38"/>
<dbReference type="PROSITE" id="PS51257">
    <property type="entry name" value="PROKAR_LIPOPROTEIN"/>
    <property type="match status" value="1"/>
</dbReference>
<dbReference type="OrthoDB" id="9798190at2"/>
<evidence type="ECO:0000259" key="5">
    <source>
        <dbReference type="Pfam" id="PF25989"/>
    </source>
</evidence>
<comment type="similarity">
    <text evidence="1">Belongs to the membrane fusion protein (MFP) (TC 8.A.1) family.</text>
</comment>
<dbReference type="NCBIfam" id="TIGR01730">
    <property type="entry name" value="RND_mfp"/>
    <property type="match status" value="1"/>
</dbReference>
<dbReference type="SUPFAM" id="SSF111369">
    <property type="entry name" value="HlyD-like secretion proteins"/>
    <property type="match status" value="1"/>
</dbReference>
<dbReference type="InterPro" id="IPR058637">
    <property type="entry name" value="YknX-like_C"/>
</dbReference>
<organism evidence="6 7">
    <name type="scientific">Phocaeicola massiliensis B84634 = Timone 84634 = DSM 17679 = JCM 13223</name>
    <dbReference type="NCBI Taxonomy" id="1121098"/>
    <lineage>
        <taxon>Bacteria</taxon>
        <taxon>Pseudomonadati</taxon>
        <taxon>Bacteroidota</taxon>
        <taxon>Bacteroidia</taxon>
        <taxon>Bacteroidales</taxon>
        <taxon>Bacteroidaceae</taxon>
        <taxon>Phocaeicola</taxon>
    </lineage>
</organism>
<evidence type="ECO:0000313" key="6">
    <source>
        <dbReference type="EMBL" id="EOA58709.1"/>
    </source>
</evidence>
<dbReference type="EMBL" id="AQHY01000002">
    <property type="protein sequence ID" value="EOA58709.1"/>
    <property type="molecule type" value="Genomic_DNA"/>
</dbReference>
<feature type="coiled-coil region" evidence="2">
    <location>
        <begin position="95"/>
        <end position="122"/>
    </location>
</feature>
<dbReference type="Gene3D" id="2.40.420.20">
    <property type="match status" value="1"/>
</dbReference>
<proteinExistence type="inferred from homology"/>
<dbReference type="PANTHER" id="PTHR30469">
    <property type="entry name" value="MULTIDRUG RESISTANCE PROTEIN MDTA"/>
    <property type="match status" value="1"/>
</dbReference>
<evidence type="ECO:0000256" key="2">
    <source>
        <dbReference type="SAM" id="Coils"/>
    </source>
</evidence>
<feature type="domain" description="YknX-like C-terminal permuted SH3-like" evidence="5">
    <location>
        <begin position="272"/>
        <end position="341"/>
    </location>
</feature>
<dbReference type="HOGENOM" id="CLU_018816_1_2_10"/>
<dbReference type="eggNOG" id="COG0845">
    <property type="taxonomic scope" value="Bacteria"/>
</dbReference>
<dbReference type="Gene3D" id="2.40.30.170">
    <property type="match status" value="1"/>
</dbReference>
<name>U6RQ38_9BACT</name>
<dbReference type="Gene3D" id="2.40.50.100">
    <property type="match status" value="1"/>
</dbReference>
<dbReference type="STRING" id="1121098.HMPREF1534_00159"/>
<keyword evidence="3" id="KW-0732">Signal</keyword>
<comment type="caution">
    <text evidence="6">The sequence shown here is derived from an EMBL/GenBank/DDBJ whole genome shotgun (WGS) entry which is preliminary data.</text>
</comment>
<feature type="signal peptide" evidence="3">
    <location>
        <begin position="1"/>
        <end position="22"/>
    </location>
</feature>
<dbReference type="GO" id="GO:0015562">
    <property type="term" value="F:efflux transmembrane transporter activity"/>
    <property type="evidence" value="ECO:0007669"/>
    <property type="project" value="TreeGrafter"/>
</dbReference>
<evidence type="ECO:0000259" key="4">
    <source>
        <dbReference type="Pfam" id="PF25954"/>
    </source>
</evidence>
<dbReference type="InterPro" id="IPR006143">
    <property type="entry name" value="RND_pump_MFP"/>
</dbReference>
<dbReference type="FunFam" id="2.40.30.170:FF:000010">
    <property type="entry name" value="Efflux RND transporter periplasmic adaptor subunit"/>
    <property type="match status" value="1"/>
</dbReference>
<feature type="chain" id="PRO_5004678474" evidence="3">
    <location>
        <begin position="23"/>
        <end position="343"/>
    </location>
</feature>
<dbReference type="Pfam" id="PF25954">
    <property type="entry name" value="Beta-barrel_RND_2"/>
    <property type="match status" value="1"/>
</dbReference>
<sequence length="343" mass="37839">MRKTFQIAALLVVALLSACSGGEEKKEGTQEEAAQLNKPVVKLASVTSREVEQIEEYTATVEAEAKNNIAPTSPGRIDKIFVEVGDYVSKGQKLVQMDAASLKQLKLQLENEETEFKRVDELYKVGGASKSEWDAAKTTLDVRRTSYNNLLENTQLLSPLNGVVTARNFDNGDLYSSVATPVLVVEQITPVKLLINVSEPYFPRVKKGMDVSVKFDVYGDEVFEGKISLVYPTIDATTHTFPVEVKLTNTNKRVRPGMFGRVTLSFGTMNHVVVPDRAIVKRAGSGDRYVYVYKEGKVSYNKVELGRRMGAEYELLSGVDDNSQVVIAGQTRLADGVEVEVSK</sequence>
<dbReference type="Gene3D" id="1.10.287.470">
    <property type="entry name" value="Helix hairpin bin"/>
    <property type="match status" value="1"/>
</dbReference>